<dbReference type="AlphaFoldDB" id="D7CS81"/>
<keyword evidence="6" id="KW-1185">Reference proteome</keyword>
<name>D7CS81_TRURR</name>
<keyword evidence="1" id="KW-0677">Repeat</keyword>
<dbReference type="Pfam" id="PF14559">
    <property type="entry name" value="TPR_19"/>
    <property type="match status" value="1"/>
</dbReference>
<dbReference type="OrthoDB" id="34016at2"/>
<dbReference type="SMART" id="SM00028">
    <property type="entry name" value="TPR"/>
    <property type="match status" value="4"/>
</dbReference>
<feature type="repeat" description="TPR" evidence="3">
    <location>
        <begin position="250"/>
        <end position="283"/>
    </location>
</feature>
<feature type="chain" id="PRO_5003094513" evidence="4">
    <location>
        <begin position="28"/>
        <end position="300"/>
    </location>
</feature>
<reference evidence="6" key="1">
    <citation type="submission" date="2010-05" db="EMBL/GenBank/DDBJ databases">
        <title>The complete genome of Truepera radiovictris DSM 17093.</title>
        <authorList>
            <consortium name="US DOE Joint Genome Institute (JGI-PGF)"/>
            <person name="Lucas S."/>
            <person name="Copeland A."/>
            <person name="Lapidus A."/>
            <person name="Glavina del Rio T."/>
            <person name="Dalin E."/>
            <person name="Tice H."/>
            <person name="Bruce D."/>
            <person name="Goodwin L."/>
            <person name="Pitluck S."/>
            <person name="Kyrpides N."/>
            <person name="Mavromatis K."/>
            <person name="Ovchinnikova G."/>
            <person name="Munk A.C."/>
            <person name="Detter J.C."/>
            <person name="Han C."/>
            <person name="Tapia R."/>
            <person name="Land M."/>
            <person name="Hauser L."/>
            <person name="Markowitz V."/>
            <person name="Cheng J.-F."/>
            <person name="Hugenholtz P."/>
            <person name="Woyke T."/>
            <person name="Wu D."/>
            <person name="Tindall B."/>
            <person name="Pomrenke H.G."/>
            <person name="Brambilla E."/>
            <person name="Klenk H.-P."/>
            <person name="Eisen J.A."/>
        </authorList>
    </citation>
    <scope>NUCLEOTIDE SEQUENCE [LARGE SCALE GENOMIC DNA]</scope>
    <source>
        <strain evidence="6">DSM 17093 / CIP 108686 / LMG 22925 / RQ-24</strain>
    </source>
</reference>
<dbReference type="HOGENOM" id="CLU_042260_0_0_0"/>
<reference evidence="5 6" key="2">
    <citation type="journal article" date="2011" name="Stand. Genomic Sci.">
        <title>Complete genome sequence of Truepera radiovictrix type strain (RQ-24).</title>
        <authorList>
            <person name="Ivanova N."/>
            <person name="Rohde C."/>
            <person name="Munk C."/>
            <person name="Nolan M."/>
            <person name="Lucas S."/>
            <person name="Del Rio T.G."/>
            <person name="Tice H."/>
            <person name="Deshpande S."/>
            <person name="Cheng J.F."/>
            <person name="Tapia R."/>
            <person name="Han C."/>
            <person name="Goodwin L."/>
            <person name="Pitluck S."/>
            <person name="Liolios K."/>
            <person name="Mavromatis K."/>
            <person name="Mikhailova N."/>
            <person name="Pati A."/>
            <person name="Chen A."/>
            <person name="Palaniappan K."/>
            <person name="Land M."/>
            <person name="Hauser L."/>
            <person name="Chang Y.J."/>
            <person name="Jeffries C.D."/>
            <person name="Brambilla E."/>
            <person name="Rohde M."/>
            <person name="Goker M."/>
            <person name="Tindall B.J."/>
            <person name="Woyke T."/>
            <person name="Bristow J."/>
            <person name="Eisen J.A."/>
            <person name="Markowitz V."/>
            <person name="Hugenholtz P."/>
            <person name="Kyrpides N.C."/>
            <person name="Klenk H.P."/>
            <person name="Lapidus A."/>
        </authorList>
    </citation>
    <scope>NUCLEOTIDE SEQUENCE [LARGE SCALE GENOMIC DNA]</scope>
    <source>
        <strain evidence="6">DSM 17093 / CIP 108686 / LMG 22925 / RQ-24</strain>
    </source>
</reference>
<dbReference type="RefSeq" id="WP_013176993.1">
    <property type="nucleotide sequence ID" value="NC_014221.1"/>
</dbReference>
<evidence type="ECO:0000256" key="1">
    <source>
        <dbReference type="ARBA" id="ARBA00022737"/>
    </source>
</evidence>
<evidence type="ECO:0000313" key="6">
    <source>
        <dbReference type="Proteomes" id="UP000000379"/>
    </source>
</evidence>
<gene>
    <name evidence="5" type="ordered locus">Trad_0476</name>
</gene>
<dbReference type="SUPFAM" id="SSF48452">
    <property type="entry name" value="TPR-like"/>
    <property type="match status" value="2"/>
</dbReference>
<dbReference type="Pfam" id="PF13432">
    <property type="entry name" value="TPR_16"/>
    <property type="match status" value="1"/>
</dbReference>
<keyword evidence="4" id="KW-0732">Signal</keyword>
<dbReference type="PROSITE" id="PS50005">
    <property type="entry name" value="TPR"/>
    <property type="match status" value="3"/>
</dbReference>
<accession>D7CS81</accession>
<evidence type="ECO:0000256" key="4">
    <source>
        <dbReference type="SAM" id="SignalP"/>
    </source>
</evidence>
<dbReference type="eggNOG" id="COG0457">
    <property type="taxonomic scope" value="Bacteria"/>
</dbReference>
<protein>
    <submittedName>
        <fullName evidence="5">Tetratricopeptide TPR_2 repeat protein</fullName>
    </submittedName>
</protein>
<feature type="repeat" description="TPR" evidence="3">
    <location>
        <begin position="216"/>
        <end position="249"/>
    </location>
</feature>
<evidence type="ECO:0000256" key="3">
    <source>
        <dbReference type="PROSITE-ProRule" id="PRU00339"/>
    </source>
</evidence>
<evidence type="ECO:0000256" key="2">
    <source>
        <dbReference type="ARBA" id="ARBA00022803"/>
    </source>
</evidence>
<dbReference type="InterPro" id="IPR011990">
    <property type="entry name" value="TPR-like_helical_dom_sf"/>
</dbReference>
<dbReference type="Gene3D" id="1.25.40.10">
    <property type="entry name" value="Tetratricopeptide repeat domain"/>
    <property type="match status" value="2"/>
</dbReference>
<dbReference type="Proteomes" id="UP000000379">
    <property type="component" value="Chromosome"/>
</dbReference>
<dbReference type="PROSITE" id="PS50293">
    <property type="entry name" value="TPR_REGION"/>
    <property type="match status" value="1"/>
</dbReference>
<dbReference type="InterPro" id="IPR051685">
    <property type="entry name" value="Ycf3/AcsC/BcsC/TPR_MFPF"/>
</dbReference>
<feature type="signal peptide" evidence="4">
    <location>
        <begin position="1"/>
        <end position="27"/>
    </location>
</feature>
<proteinExistence type="predicted"/>
<organism evidence="5 6">
    <name type="scientific">Truepera radiovictrix (strain DSM 17093 / CIP 108686 / LMG 22925 / RQ-24)</name>
    <dbReference type="NCBI Taxonomy" id="649638"/>
    <lineage>
        <taxon>Bacteria</taxon>
        <taxon>Thermotogati</taxon>
        <taxon>Deinococcota</taxon>
        <taxon>Deinococci</taxon>
        <taxon>Trueperales</taxon>
        <taxon>Trueperaceae</taxon>
        <taxon>Truepera</taxon>
    </lineage>
</organism>
<dbReference type="InterPro" id="IPR019734">
    <property type="entry name" value="TPR_rpt"/>
</dbReference>
<dbReference type="PANTHER" id="PTHR44943">
    <property type="entry name" value="CELLULOSE SYNTHASE OPERON PROTEIN C"/>
    <property type="match status" value="1"/>
</dbReference>
<dbReference type="EMBL" id="CP002049">
    <property type="protein sequence ID" value="ADI13613.1"/>
    <property type="molecule type" value="Genomic_DNA"/>
</dbReference>
<evidence type="ECO:0000313" key="5">
    <source>
        <dbReference type="EMBL" id="ADI13613.1"/>
    </source>
</evidence>
<sequence length="300" mass="33172">MRRLYTATLYALLAALPAAMTAPPASAQITTLTQPLPAEAREVLEGARERTREALKTYEAPYRPDQPLFREALSLARRAVELAPDNPEALRFLAELNGVTGFYGPAFAAWERFVAAGGVLDAAALDQLVRAGTQVGYARYQQGDLEGALAAYERVADLAPERPLAHRWRGRILLELERPQRALEAWETVLRLRPGDAAAEHFADLAAAGVRYGLPAARAFYDGVAHYEAGRRERARERFAEAARLNPAYAEAWAYVGRVAFEAGDYREAERAYSEASALEPDNATYRYFLAEARRRAEGS</sequence>
<dbReference type="STRING" id="649638.Trad_0476"/>
<feature type="repeat" description="TPR" evidence="3">
    <location>
        <begin position="129"/>
        <end position="162"/>
    </location>
</feature>
<dbReference type="KEGG" id="tra:Trad_0476"/>
<dbReference type="PANTHER" id="PTHR44943:SF8">
    <property type="entry name" value="TPR REPEAT-CONTAINING PROTEIN MJ0263"/>
    <property type="match status" value="1"/>
</dbReference>
<keyword evidence="2 3" id="KW-0802">TPR repeat</keyword>